<accession>A0AAP9Y388</accession>
<evidence type="ECO:0000313" key="2">
    <source>
        <dbReference type="Proteomes" id="UP000594892"/>
    </source>
</evidence>
<dbReference type="EMBL" id="CP065600">
    <property type="protein sequence ID" value="QPQ90900.1"/>
    <property type="molecule type" value="Genomic_DNA"/>
</dbReference>
<reference evidence="1 2" key="1">
    <citation type="submission" date="2020-12" db="EMBL/GenBank/DDBJ databases">
        <title>FDA dAtabase for Regulatory Grade micrObial Sequences (FDA-ARGOS): Supporting development and validation of Infectious Disease Dx tests.</title>
        <authorList>
            <person name="Minogue T."/>
            <person name="Wolcott M."/>
            <person name="Wasieloski L."/>
            <person name="Aguilar W."/>
            <person name="Moore D."/>
            <person name="Jaissle J."/>
            <person name="Tallon L."/>
            <person name="Sadzewicz L."/>
            <person name="Zhao X."/>
            <person name="Boylan J."/>
            <person name="Ott S."/>
            <person name="Bowen H."/>
            <person name="Vavikolanu K."/>
            <person name="Mehta A."/>
            <person name="Aluvathingal J."/>
            <person name="Nadendla S."/>
            <person name="Yan Y."/>
            <person name="Sichtig H."/>
        </authorList>
    </citation>
    <scope>NUCLEOTIDE SEQUENCE [LARGE SCALE GENOMIC DNA]</scope>
    <source>
        <strain evidence="1 2">FDAARGOS_949</strain>
    </source>
</reference>
<evidence type="ECO:0000313" key="1">
    <source>
        <dbReference type="EMBL" id="QPQ90900.1"/>
    </source>
</evidence>
<gene>
    <name evidence="1" type="ORF">I6H06_03995</name>
</gene>
<dbReference type="AlphaFoldDB" id="A0AAP9Y388"/>
<sequence length="176" mass="18563">MVEAPSKSALERVMDLCRQTANAVTGLPGLSGGIITEAAPRNQRRVRPWPGGGNGKYPNGGWQIDDGQWLTVSLEFGDAGSQLEIVIGWRFAGQALAIPAGPDSVMLAITDVDADEHIGAIMLLFFASHLCKANGAVSNGGGKSRHSLRTAPSYFDPTLISDHAPTGNKDHAESDQ</sequence>
<proteinExistence type="predicted"/>
<name>A0AAP9Y388_BURGL</name>
<dbReference type="RefSeq" id="WP_173941228.1">
    <property type="nucleotide sequence ID" value="NZ_CP021075.1"/>
</dbReference>
<organism evidence="1 2">
    <name type="scientific">Burkholderia glumae</name>
    <name type="common">Pseudomonas glumae</name>
    <dbReference type="NCBI Taxonomy" id="337"/>
    <lineage>
        <taxon>Bacteria</taxon>
        <taxon>Pseudomonadati</taxon>
        <taxon>Pseudomonadota</taxon>
        <taxon>Betaproteobacteria</taxon>
        <taxon>Burkholderiales</taxon>
        <taxon>Burkholderiaceae</taxon>
        <taxon>Burkholderia</taxon>
    </lineage>
</organism>
<protein>
    <submittedName>
        <fullName evidence="1">Uncharacterized protein</fullName>
    </submittedName>
</protein>
<dbReference type="GeneID" id="98280308"/>
<dbReference type="Proteomes" id="UP000594892">
    <property type="component" value="Chromosome 1"/>
</dbReference>